<dbReference type="InterPro" id="IPR031440">
    <property type="entry name" value="DUF4670"/>
</dbReference>
<feature type="region of interest" description="Disordered" evidence="1">
    <location>
        <begin position="440"/>
        <end position="471"/>
    </location>
</feature>
<feature type="compositionally biased region" description="Polar residues" evidence="1">
    <location>
        <begin position="543"/>
        <end position="552"/>
    </location>
</feature>
<keyword evidence="3" id="KW-1185">Reference proteome</keyword>
<evidence type="ECO:0000313" key="3">
    <source>
        <dbReference type="Proteomes" id="UP001214576"/>
    </source>
</evidence>
<name>A0AAD4UIL0_OVIAM</name>
<accession>A0AAD4UIL0</accession>
<sequence length="1009" mass="115509">MFTLSLLSRGHGKLVQDKQKLEVYFEPEDYLNWKSPEDYILVRKPQDEGNADQHTWSLFLPKTFSTRKGALILYSEGLAISAWTPEEKRKGPYRPKGCRKRPDLELRTLQDLKEAILAYGRRQREQDRAWQPYLHFRSQPESQGLRQIQPGYSAKRYLRGLLRTWPPGTIYKLQCAGQQDLDEGEAGAGGQVDTGSVAKDSGSQGTCLPPLRKQPWQEDETQTEAPKALKLPLISEEPPRVLDPLRSQLKASEPPAELFIFPVEIHYHSQHPPKGKAQRREDVAPPQKGTSSPSLRKGKKSPKSQRGPDSPRTSGRSSPTGSQREKPAGGPLPAAGQVNTESRTDLHMNLNETSPLTQKPENQGAQQSLEAAAQKTGEPQSCINKGLICSNRKEFYTRKLHLDMTPFLKAKSALSPKGHMQKKESYLPSVGFLSQNSLAATNTKASREEMDDHEEGGELRENHPDAPDPVPRNMTLDPLCASLAEHTQTPEADTVQKAGKDYNVHHRHRGLPGHGPHSPEGLDPIDTSFLPRGKEGKTEPRLFNQQTSNDVSNEMELIEKAKSRKRAKTDKSKAPKREKEGKLHEEAEAAVGKSKESKAEKKSLLIPKGKKTGAKGKRTRKEGNLETAVELSGPAVINSKETKDRSGGGFFRSGSGVEDPWLSSKVEAPESQVSIDGRSSPTPTATVPGNMEPEEERSHEDPSKAFLITREQEKASRDRLRAERAEMRRLEVERKRREQEEQRRLQQEQLERAERMKEELELEQQRRVEEIRLRKQRREEERQRQEEEERRQWLQLQMAQERARQQQEEFRRKCQELQRKKQQEEAERAEAEKQRLKELEMQLAEEQKHLMEMAEERLEYQRRKQEAEEKTRREAEDRWQKEKEAARLAQEEAMKQAQDQARPSFKYYMFVILLNPIRIRFNQLYTNQNQNYIQTLPLTRNTEPETQRFSPSKLCSHMRVNSGVSKIMSSENSPLVPFSGNAVYSYLIGKMHLEFSVESETAKRRLGRK</sequence>
<feature type="compositionally biased region" description="Polar residues" evidence="1">
    <location>
        <begin position="311"/>
        <end position="322"/>
    </location>
</feature>
<dbReference type="AlphaFoldDB" id="A0AAD4UIL0"/>
<gene>
    <name evidence="2" type="ORF">MG293_004621</name>
</gene>
<comment type="caution">
    <text evidence="2">The sequence shown here is derived from an EMBL/GenBank/DDBJ whole genome shotgun (WGS) entry which is preliminary data.</text>
</comment>
<dbReference type="Pfam" id="PF15709">
    <property type="entry name" value="DUF4670"/>
    <property type="match status" value="2"/>
</dbReference>
<dbReference type="PANTHER" id="PTHR21937">
    <property type="entry name" value="CCDC66 DOMAIN-CONTAINING PROTEIN"/>
    <property type="match status" value="1"/>
</dbReference>
<feature type="compositionally biased region" description="Basic and acidic residues" evidence="1">
    <location>
        <begin position="710"/>
        <end position="721"/>
    </location>
</feature>
<reference evidence="2" key="1">
    <citation type="submission" date="2022-03" db="EMBL/GenBank/DDBJ databases">
        <title>Genomic analyses of argali, domestic sheep and their hybrids provide insights into chromosomal evolution, heterosis and genetic basis of agronomic traits.</title>
        <authorList>
            <person name="Li M."/>
        </authorList>
    </citation>
    <scope>NUCLEOTIDE SEQUENCE</scope>
    <source>
        <strain evidence="2">CAU-MHL-2022a</strain>
        <tissue evidence="2">Skin</tissue>
    </source>
</reference>
<organism evidence="2 3">
    <name type="scientific">Ovis ammon polii</name>
    <dbReference type="NCBI Taxonomy" id="230172"/>
    <lineage>
        <taxon>Eukaryota</taxon>
        <taxon>Metazoa</taxon>
        <taxon>Chordata</taxon>
        <taxon>Craniata</taxon>
        <taxon>Vertebrata</taxon>
        <taxon>Euteleostomi</taxon>
        <taxon>Mammalia</taxon>
        <taxon>Eutheria</taxon>
        <taxon>Laurasiatheria</taxon>
        <taxon>Artiodactyla</taxon>
        <taxon>Ruminantia</taxon>
        <taxon>Pecora</taxon>
        <taxon>Bovidae</taxon>
        <taxon>Caprinae</taxon>
        <taxon>Ovis</taxon>
    </lineage>
</organism>
<feature type="compositionally biased region" description="Basic and acidic residues" evidence="1">
    <location>
        <begin position="569"/>
        <end position="603"/>
    </location>
</feature>
<evidence type="ECO:0000313" key="2">
    <source>
        <dbReference type="EMBL" id="KAI4544355.1"/>
    </source>
</evidence>
<protein>
    <recommendedName>
        <fullName evidence="4">KIAA2012</fullName>
    </recommendedName>
</protein>
<evidence type="ECO:0008006" key="4">
    <source>
        <dbReference type="Google" id="ProtNLM"/>
    </source>
</evidence>
<evidence type="ECO:0000256" key="1">
    <source>
        <dbReference type="SAM" id="MobiDB-lite"/>
    </source>
</evidence>
<feature type="region of interest" description="Disordered" evidence="1">
    <location>
        <begin position="727"/>
        <end position="746"/>
    </location>
</feature>
<dbReference type="PANTHER" id="PTHR21937:SF5">
    <property type="entry name" value="GENE 973-RELATED"/>
    <property type="match status" value="1"/>
</dbReference>
<proteinExistence type="predicted"/>
<feature type="region of interest" description="Disordered" evidence="1">
    <location>
        <begin position="182"/>
        <end position="235"/>
    </location>
</feature>
<feature type="region of interest" description="Disordered" evidence="1">
    <location>
        <begin position="269"/>
        <end position="383"/>
    </location>
</feature>
<dbReference type="EMBL" id="JAKZEL010000004">
    <property type="protein sequence ID" value="KAI4544355.1"/>
    <property type="molecule type" value="Genomic_DNA"/>
</dbReference>
<feature type="compositionally biased region" description="Basic and acidic residues" evidence="1">
    <location>
        <begin position="445"/>
        <end position="466"/>
    </location>
</feature>
<feature type="compositionally biased region" description="Polar residues" evidence="1">
    <location>
        <begin position="350"/>
        <end position="369"/>
    </location>
</feature>
<feature type="region of interest" description="Disordered" evidence="1">
    <location>
        <begin position="773"/>
        <end position="798"/>
    </location>
</feature>
<feature type="compositionally biased region" description="Basic residues" evidence="1">
    <location>
        <begin position="608"/>
        <end position="620"/>
    </location>
</feature>
<dbReference type="Proteomes" id="UP001214576">
    <property type="component" value="Unassembled WGS sequence"/>
</dbReference>
<feature type="compositionally biased region" description="Polar residues" evidence="1">
    <location>
        <begin position="671"/>
        <end position="687"/>
    </location>
</feature>
<feature type="compositionally biased region" description="Basic and acidic residues" evidence="1">
    <location>
        <begin position="773"/>
        <end position="792"/>
    </location>
</feature>
<feature type="region of interest" description="Disordered" evidence="1">
    <location>
        <begin position="505"/>
        <end position="721"/>
    </location>
</feature>